<dbReference type="EMBL" id="GBRH01245363">
    <property type="protein sequence ID" value="JAD52532.1"/>
    <property type="molecule type" value="Transcribed_RNA"/>
</dbReference>
<reference evidence="1" key="1">
    <citation type="submission" date="2014-09" db="EMBL/GenBank/DDBJ databases">
        <authorList>
            <person name="Magalhaes I.L.F."/>
            <person name="Oliveira U."/>
            <person name="Santos F.R."/>
            <person name="Vidigal T.H.D.A."/>
            <person name="Brescovit A.D."/>
            <person name="Santos A.J."/>
        </authorList>
    </citation>
    <scope>NUCLEOTIDE SEQUENCE</scope>
    <source>
        <tissue evidence="1">Shoot tissue taken approximately 20 cm above the soil surface</tissue>
    </source>
</reference>
<organism evidence="1">
    <name type="scientific">Arundo donax</name>
    <name type="common">Giant reed</name>
    <name type="synonym">Donax arundinaceus</name>
    <dbReference type="NCBI Taxonomy" id="35708"/>
    <lineage>
        <taxon>Eukaryota</taxon>
        <taxon>Viridiplantae</taxon>
        <taxon>Streptophyta</taxon>
        <taxon>Embryophyta</taxon>
        <taxon>Tracheophyta</taxon>
        <taxon>Spermatophyta</taxon>
        <taxon>Magnoliopsida</taxon>
        <taxon>Liliopsida</taxon>
        <taxon>Poales</taxon>
        <taxon>Poaceae</taxon>
        <taxon>PACMAD clade</taxon>
        <taxon>Arundinoideae</taxon>
        <taxon>Arundineae</taxon>
        <taxon>Arundo</taxon>
    </lineage>
</organism>
<dbReference type="AlphaFoldDB" id="A0A0A9AZN5"/>
<proteinExistence type="predicted"/>
<reference evidence="1" key="2">
    <citation type="journal article" date="2015" name="Data Brief">
        <title>Shoot transcriptome of the giant reed, Arundo donax.</title>
        <authorList>
            <person name="Barrero R.A."/>
            <person name="Guerrero F.D."/>
            <person name="Moolhuijzen P."/>
            <person name="Goolsby J.A."/>
            <person name="Tidwell J."/>
            <person name="Bellgard S.E."/>
            <person name="Bellgard M.I."/>
        </authorList>
    </citation>
    <scope>NUCLEOTIDE SEQUENCE</scope>
    <source>
        <tissue evidence="1">Shoot tissue taken approximately 20 cm above the soil surface</tissue>
    </source>
</reference>
<sequence length="36" mass="3979">MLAFSSLGMYPLHRNDWDFGSSLLHLPLSTRGTGTV</sequence>
<accession>A0A0A9AZN5</accession>
<protein>
    <submittedName>
        <fullName evidence="1">Uncharacterized protein</fullName>
    </submittedName>
</protein>
<evidence type="ECO:0000313" key="1">
    <source>
        <dbReference type="EMBL" id="JAD52532.1"/>
    </source>
</evidence>
<name>A0A0A9AZN5_ARUDO</name>